<evidence type="ECO:0000256" key="3">
    <source>
        <dbReference type="ARBA" id="ARBA00022801"/>
    </source>
</evidence>
<dbReference type="GO" id="GO:0016787">
    <property type="term" value="F:hydrolase activity"/>
    <property type="evidence" value="ECO:0007669"/>
    <property type="project" value="UniProtKB-KW"/>
</dbReference>
<dbReference type="InterPro" id="IPR003593">
    <property type="entry name" value="AAA+_ATPase"/>
</dbReference>
<dbReference type="InterPro" id="IPR012340">
    <property type="entry name" value="NA-bd_OB-fold"/>
</dbReference>
<evidence type="ECO:0000256" key="11">
    <source>
        <dbReference type="PROSITE-ProRule" id="PRU01203"/>
    </source>
</evidence>
<keyword evidence="7 9" id="KW-0805">Transcription regulation</keyword>
<evidence type="ECO:0000256" key="4">
    <source>
        <dbReference type="ARBA" id="ARBA00022806"/>
    </source>
</evidence>
<evidence type="ECO:0000313" key="15">
    <source>
        <dbReference type="Proteomes" id="UP000318741"/>
    </source>
</evidence>
<dbReference type="Pfam" id="PF07498">
    <property type="entry name" value="Rho_N"/>
    <property type="match status" value="1"/>
</dbReference>
<evidence type="ECO:0000256" key="8">
    <source>
        <dbReference type="ARBA" id="ARBA00023163"/>
    </source>
</evidence>
<dbReference type="SUPFAM" id="SSF68912">
    <property type="entry name" value="Rho N-terminal domain-like"/>
    <property type="match status" value="1"/>
</dbReference>
<keyword evidence="5 9" id="KW-0067">ATP-binding</keyword>
<dbReference type="SMART" id="SM00959">
    <property type="entry name" value="Rho_N"/>
    <property type="match status" value="1"/>
</dbReference>
<dbReference type="NCBIfam" id="NF006886">
    <property type="entry name" value="PRK09376.1"/>
    <property type="match status" value="1"/>
</dbReference>
<keyword evidence="6 9" id="KW-0694">RNA-binding</keyword>
<dbReference type="InterPro" id="IPR036269">
    <property type="entry name" value="Rho_N_sf"/>
</dbReference>
<evidence type="ECO:0000313" key="14">
    <source>
        <dbReference type="EMBL" id="QDT17408.1"/>
    </source>
</evidence>
<feature type="compositionally biased region" description="Low complexity" evidence="12">
    <location>
        <begin position="48"/>
        <end position="60"/>
    </location>
</feature>
<evidence type="ECO:0000259" key="13">
    <source>
        <dbReference type="PROSITE" id="PS51856"/>
    </source>
</evidence>
<dbReference type="GO" id="GO:0005524">
    <property type="term" value="F:ATP binding"/>
    <property type="evidence" value="ECO:0007669"/>
    <property type="project" value="UniProtKB-UniRule"/>
</dbReference>
<name>A0A517PDE8_9PLAN</name>
<feature type="domain" description="Rho RNA-BD" evidence="13">
    <location>
        <begin position="134"/>
        <end position="209"/>
    </location>
</feature>
<feature type="region of interest" description="RNA-binding 1" evidence="9">
    <location>
        <begin position="147"/>
        <end position="152"/>
    </location>
</feature>
<feature type="binding site" evidence="9">
    <location>
        <begin position="264"/>
        <end position="269"/>
    </location>
    <ligand>
        <name>ATP</name>
        <dbReference type="ChEBI" id="CHEBI:30616"/>
    </ligand>
</feature>
<reference evidence="14 15" key="1">
    <citation type="submission" date="2019-02" db="EMBL/GenBank/DDBJ databases">
        <title>Deep-cultivation of Planctomycetes and their phenomic and genomic characterization uncovers novel biology.</title>
        <authorList>
            <person name="Wiegand S."/>
            <person name="Jogler M."/>
            <person name="Boedeker C."/>
            <person name="Pinto D."/>
            <person name="Vollmers J."/>
            <person name="Rivas-Marin E."/>
            <person name="Kohn T."/>
            <person name="Peeters S.H."/>
            <person name="Heuer A."/>
            <person name="Rast P."/>
            <person name="Oberbeckmann S."/>
            <person name="Bunk B."/>
            <person name="Jeske O."/>
            <person name="Meyerdierks A."/>
            <person name="Storesund J.E."/>
            <person name="Kallscheuer N."/>
            <person name="Luecker S."/>
            <person name="Lage O.M."/>
            <person name="Pohl T."/>
            <person name="Merkel B.J."/>
            <person name="Hornburger P."/>
            <person name="Mueller R.-W."/>
            <person name="Bruemmer F."/>
            <person name="Labrenz M."/>
            <person name="Spormann A.M."/>
            <person name="Op den Camp H."/>
            <person name="Overmann J."/>
            <person name="Amann R."/>
            <person name="Jetten M.S.M."/>
            <person name="Mascher T."/>
            <person name="Medema M.H."/>
            <person name="Devos D.P."/>
            <person name="Kaster A.-K."/>
            <person name="Ovreas L."/>
            <person name="Rohde M."/>
            <person name="Galperin M.Y."/>
            <person name="Jogler C."/>
        </authorList>
    </citation>
    <scope>NUCLEOTIDE SEQUENCE [LARGE SCALE GENOMIC DNA]</scope>
    <source>
        <strain evidence="14 15">CA12</strain>
    </source>
</reference>
<dbReference type="GO" id="GO:0006353">
    <property type="term" value="P:DNA-templated transcription termination"/>
    <property type="evidence" value="ECO:0007669"/>
    <property type="project" value="UniProtKB-UniRule"/>
</dbReference>
<gene>
    <name evidence="9" type="primary">rho</name>
    <name evidence="14" type="ORF">CA12_35300</name>
</gene>
<dbReference type="GO" id="GO:0004386">
    <property type="term" value="F:helicase activity"/>
    <property type="evidence" value="ECO:0007669"/>
    <property type="project" value="UniProtKB-UniRule"/>
</dbReference>
<dbReference type="InterPro" id="IPR027417">
    <property type="entry name" value="P-loop_NTPase"/>
</dbReference>
<dbReference type="SMART" id="SM00382">
    <property type="entry name" value="AAA"/>
    <property type="match status" value="1"/>
</dbReference>
<dbReference type="NCBIfam" id="TIGR00767">
    <property type="entry name" value="rho"/>
    <property type="match status" value="1"/>
</dbReference>
<keyword evidence="1 9" id="KW-0806">Transcription termination</keyword>
<evidence type="ECO:0000256" key="2">
    <source>
        <dbReference type="ARBA" id="ARBA00022741"/>
    </source>
</evidence>
<feature type="binding site" evidence="9">
    <location>
        <position position="295"/>
    </location>
    <ligand>
        <name>ATP</name>
        <dbReference type="ChEBI" id="CHEBI:30616"/>
    </ligand>
</feature>
<dbReference type="InterPro" id="IPR011112">
    <property type="entry name" value="Rho-like_N"/>
</dbReference>
<keyword evidence="15" id="KW-1185">Reference proteome</keyword>
<sequence length="505" mass="55216">MASSSTPSKKKRSSVRDRMARSQAKLNPSSDTAPSALTAAVDDDAEPAHPSAPAAPAAAALQTPRTLSMLTEDDEPPALGPRPAEEIHISELQRMSMKELLSMAAEAGLEEYGGLKKQDLIFKILKERTKLSGLMFGEGTLEILPDGFGFLRSPDYHYLPCPDDIYVSPSQIRRFGLKTGATVAGQIRPPKENERYFALLRVEAVGGKDPSAVHGMVPFDDLTPLHPDERLRLSGDAKQLSTRVVDLVAPIGLGQRGLIVSPPRAGKTVLLQQLAQATLAGHPDAYVIVLLIDERPEEVTEMERQVKGRHCEVVSSTFDEPPSRHIQVSEMVIEKAKRLVEFGQDVVIFLDSITRLARAWNTETPHSGKVLTGGVDAGALQHPKRFFGAARNVEEGGSLTIIATALIDTGSKMDEVIFEEFKGTGNTELHLDRKLVEKRIWPAIDVNKSGTRREELLRDGDEQRQVDRLRRTLSGMNPADAMDMLVGRLAKSKSNGEFLDGMSLS</sequence>
<dbReference type="HAMAP" id="MF_01884">
    <property type="entry name" value="Rho"/>
    <property type="match status" value="1"/>
</dbReference>
<dbReference type="KEGG" id="acaf:CA12_35300"/>
<dbReference type="Pfam" id="PF07497">
    <property type="entry name" value="Rho_RNA_bind"/>
    <property type="match status" value="1"/>
</dbReference>
<evidence type="ECO:0000256" key="6">
    <source>
        <dbReference type="ARBA" id="ARBA00022884"/>
    </source>
</evidence>
<dbReference type="Gene3D" id="3.40.50.300">
    <property type="entry name" value="P-loop containing nucleotide triphosphate hydrolases"/>
    <property type="match status" value="1"/>
</dbReference>
<keyword evidence="2 9" id="KW-0547">Nucleotide-binding</keyword>
<keyword evidence="8 9" id="KW-0804">Transcription</keyword>
<feature type="region of interest" description="RNA-binding 1" evidence="9">
    <location>
        <begin position="194"/>
        <end position="196"/>
    </location>
</feature>
<evidence type="ECO:0000256" key="9">
    <source>
        <dbReference type="HAMAP-Rule" id="MF_01884"/>
    </source>
</evidence>
<dbReference type="CDD" id="cd01128">
    <property type="entry name" value="rho_factor_C"/>
    <property type="match status" value="1"/>
</dbReference>
<feature type="compositionally biased region" description="Polar residues" evidence="12">
    <location>
        <begin position="24"/>
        <end position="35"/>
    </location>
</feature>
<dbReference type="InterPro" id="IPR011113">
    <property type="entry name" value="Rho_RNA-bd"/>
</dbReference>
<dbReference type="InterPro" id="IPR011129">
    <property type="entry name" value="CSD"/>
</dbReference>
<dbReference type="Gene3D" id="2.40.50.140">
    <property type="entry name" value="Nucleic acid-binding proteins"/>
    <property type="match status" value="1"/>
</dbReference>
<comment type="subunit">
    <text evidence="9">Homohexamer. The homohexamer assembles into an open ring structure.</text>
</comment>
<dbReference type="Proteomes" id="UP000318741">
    <property type="component" value="Chromosome"/>
</dbReference>
<dbReference type="PROSITE" id="PS51856">
    <property type="entry name" value="RHO_RNA_BD"/>
    <property type="match status" value="1"/>
</dbReference>
<dbReference type="PANTHER" id="PTHR46425">
    <property type="entry name" value="TRANSCRIPTION TERMINATION FACTOR RHO"/>
    <property type="match status" value="1"/>
</dbReference>
<dbReference type="InterPro" id="IPR041703">
    <property type="entry name" value="Rho_factor_ATP-bd"/>
</dbReference>
<dbReference type="EC" id="3.6.4.-" evidence="9 10"/>
<dbReference type="GO" id="GO:0008186">
    <property type="term" value="F:ATP-dependent activity, acting on RNA"/>
    <property type="evidence" value="ECO:0007669"/>
    <property type="project" value="UniProtKB-UniRule"/>
</dbReference>
<evidence type="ECO:0000256" key="7">
    <source>
        <dbReference type="ARBA" id="ARBA00023015"/>
    </source>
</evidence>
<protein>
    <recommendedName>
        <fullName evidence="9 10">Transcription termination factor Rho</fullName>
        <ecNumber evidence="9 10">3.6.4.-</ecNumber>
    </recommendedName>
    <alternativeName>
        <fullName evidence="9">ATP-dependent helicase Rho</fullName>
    </alternativeName>
</protein>
<feature type="region of interest" description="RNA-binding 2" evidence="9">
    <location>
        <begin position="370"/>
        <end position="374"/>
    </location>
</feature>
<proteinExistence type="inferred from homology"/>
<evidence type="ECO:0000256" key="12">
    <source>
        <dbReference type="SAM" id="MobiDB-lite"/>
    </source>
</evidence>
<dbReference type="InterPro" id="IPR000194">
    <property type="entry name" value="ATPase_F1/V1/A1_a/bsu_nucl-bd"/>
</dbReference>
<organism evidence="14 15">
    <name type="scientific">Alienimonas californiensis</name>
    <dbReference type="NCBI Taxonomy" id="2527989"/>
    <lineage>
        <taxon>Bacteria</taxon>
        <taxon>Pseudomonadati</taxon>
        <taxon>Planctomycetota</taxon>
        <taxon>Planctomycetia</taxon>
        <taxon>Planctomycetales</taxon>
        <taxon>Planctomycetaceae</taxon>
        <taxon>Alienimonas</taxon>
    </lineage>
</organism>
<feature type="region of interest" description="Disordered" evidence="12">
    <location>
        <begin position="1"/>
        <end position="60"/>
    </location>
</feature>
<comment type="function">
    <text evidence="9">Facilitates transcription termination by a mechanism that involves Rho binding to the nascent RNA, activation of Rho's RNA-dependent ATPase activity, and release of the mRNA from the DNA template.</text>
</comment>
<dbReference type="CDD" id="cd04459">
    <property type="entry name" value="Rho_CSD"/>
    <property type="match status" value="1"/>
</dbReference>
<dbReference type="EMBL" id="CP036265">
    <property type="protein sequence ID" value="QDT17408.1"/>
    <property type="molecule type" value="Genomic_DNA"/>
</dbReference>
<dbReference type="SMART" id="SM00357">
    <property type="entry name" value="CSP"/>
    <property type="match status" value="1"/>
</dbReference>
<dbReference type="PANTHER" id="PTHR46425:SF1">
    <property type="entry name" value="TRANSCRIPTION TERMINATION FACTOR RHO"/>
    <property type="match status" value="1"/>
</dbReference>
<feature type="region of interest" description="RNA-binding 1" evidence="9">
    <location>
        <begin position="164"/>
        <end position="166"/>
    </location>
</feature>
<dbReference type="InterPro" id="IPR004665">
    <property type="entry name" value="Term_rho"/>
</dbReference>
<dbReference type="SUPFAM" id="SSF52540">
    <property type="entry name" value="P-loop containing nucleoside triphosphate hydrolases"/>
    <property type="match status" value="1"/>
</dbReference>
<dbReference type="AlphaFoldDB" id="A0A517PDE8"/>
<dbReference type="GO" id="GO:0003723">
    <property type="term" value="F:RNA binding"/>
    <property type="evidence" value="ECO:0007669"/>
    <property type="project" value="UniProtKB-UniRule"/>
</dbReference>
<feature type="site" description="RNA-binding 2" evidence="9">
    <location>
        <position position="412"/>
    </location>
</feature>
<dbReference type="GO" id="GO:0005829">
    <property type="term" value="C:cytosol"/>
    <property type="evidence" value="ECO:0007669"/>
    <property type="project" value="UniProtKB-ARBA"/>
</dbReference>
<comment type="similarity">
    <text evidence="9 11">Belongs to the Rho family.</text>
</comment>
<evidence type="ECO:0000256" key="10">
    <source>
        <dbReference type="NCBIfam" id="TIGR00767"/>
    </source>
</evidence>
<feature type="binding site" evidence="9">
    <location>
        <begin position="252"/>
        <end position="257"/>
    </location>
    <ligand>
        <name>ATP</name>
        <dbReference type="ChEBI" id="CHEBI:30616"/>
    </ligand>
</feature>
<accession>A0A517PDE8</accession>
<keyword evidence="4 9" id="KW-0347">Helicase</keyword>
<dbReference type="Pfam" id="PF00006">
    <property type="entry name" value="ATP-synt_ab"/>
    <property type="match status" value="1"/>
</dbReference>
<dbReference type="SUPFAM" id="SSF50249">
    <property type="entry name" value="Nucleic acid-binding proteins"/>
    <property type="match status" value="1"/>
</dbReference>
<keyword evidence="3 9" id="KW-0378">Hydrolase</keyword>
<evidence type="ECO:0000256" key="1">
    <source>
        <dbReference type="ARBA" id="ARBA00022472"/>
    </source>
</evidence>
<evidence type="ECO:0000256" key="5">
    <source>
        <dbReference type="ARBA" id="ARBA00022840"/>
    </source>
</evidence>